<dbReference type="Gene3D" id="3.30.200.20">
    <property type="entry name" value="Phosphorylase Kinase, domain 1"/>
    <property type="match status" value="1"/>
</dbReference>
<dbReference type="EMBL" id="CAJNRE010013749">
    <property type="protein sequence ID" value="CAF2121022.1"/>
    <property type="molecule type" value="Genomic_DNA"/>
</dbReference>
<dbReference type="PROSITE" id="PS50918">
    <property type="entry name" value="WWE"/>
    <property type="match status" value="1"/>
</dbReference>
<evidence type="ECO:0000313" key="7">
    <source>
        <dbReference type="EMBL" id="CAF2121022.1"/>
    </source>
</evidence>
<dbReference type="Gene3D" id="1.10.510.10">
    <property type="entry name" value="Transferase(Phosphotransferase) domain 1"/>
    <property type="match status" value="1"/>
</dbReference>
<feature type="domain" description="Protein kinase" evidence="4">
    <location>
        <begin position="87"/>
        <end position="352"/>
    </location>
</feature>
<feature type="domain" description="WWE" evidence="5">
    <location>
        <begin position="1"/>
        <end position="78"/>
    </location>
</feature>
<dbReference type="Proteomes" id="UP000663856">
    <property type="component" value="Unassembled WGS sequence"/>
</dbReference>
<evidence type="ECO:0000313" key="6">
    <source>
        <dbReference type="EMBL" id="CAF1652388.1"/>
    </source>
</evidence>
<dbReference type="Proteomes" id="UP000663834">
    <property type="component" value="Unassembled WGS sequence"/>
</dbReference>
<dbReference type="SMART" id="SM00220">
    <property type="entry name" value="S_TKc"/>
    <property type="match status" value="1"/>
</dbReference>
<dbReference type="SMART" id="SM00678">
    <property type="entry name" value="WWE"/>
    <property type="match status" value="1"/>
</dbReference>
<accession>A0A816W435</accession>
<proteinExistence type="predicted"/>
<comment type="caution">
    <text evidence="7">The sequence shown here is derived from an EMBL/GenBank/DDBJ whole genome shotgun (WGS) entry which is preliminary data.</text>
</comment>
<dbReference type="InterPro" id="IPR011009">
    <property type="entry name" value="Kinase-like_dom_sf"/>
</dbReference>
<feature type="compositionally biased region" description="Low complexity" evidence="3">
    <location>
        <begin position="362"/>
        <end position="371"/>
    </location>
</feature>
<dbReference type="PANTHER" id="PTHR44329:SF298">
    <property type="entry name" value="MIXED LINEAGE KINASE DOMAIN-LIKE PROTEIN"/>
    <property type="match status" value="1"/>
</dbReference>
<dbReference type="OrthoDB" id="4062651at2759"/>
<evidence type="ECO:0000313" key="8">
    <source>
        <dbReference type="EMBL" id="CAF2130866.1"/>
    </source>
</evidence>
<evidence type="ECO:0000313" key="9">
    <source>
        <dbReference type="Proteomes" id="UP000663824"/>
    </source>
</evidence>
<dbReference type="GO" id="GO:0004674">
    <property type="term" value="F:protein serine/threonine kinase activity"/>
    <property type="evidence" value="ECO:0007669"/>
    <property type="project" value="TreeGrafter"/>
</dbReference>
<dbReference type="PANTHER" id="PTHR44329">
    <property type="entry name" value="SERINE/THREONINE-PROTEIN KINASE TNNI3K-RELATED"/>
    <property type="match status" value="1"/>
</dbReference>
<dbReference type="Gene3D" id="3.30.720.50">
    <property type="match status" value="1"/>
</dbReference>
<evidence type="ECO:0000259" key="5">
    <source>
        <dbReference type="PROSITE" id="PS50918"/>
    </source>
</evidence>
<dbReference type="GO" id="GO:0005524">
    <property type="term" value="F:ATP binding"/>
    <property type="evidence" value="ECO:0007669"/>
    <property type="project" value="UniProtKB-KW"/>
</dbReference>
<dbReference type="InterPro" id="IPR051681">
    <property type="entry name" value="Ser/Thr_Kinases-Pseudokinases"/>
</dbReference>
<gene>
    <name evidence="6" type="ORF">KQP761_LOCUS30235</name>
    <name evidence="7" type="ORF">MBJ925_LOCUS25910</name>
    <name evidence="8" type="ORF">WKI299_LOCUS26249</name>
</gene>
<dbReference type="InterPro" id="IPR018123">
    <property type="entry name" value="WWE-dom_subgr"/>
</dbReference>
<dbReference type="Pfam" id="PF00069">
    <property type="entry name" value="Pkinase"/>
    <property type="match status" value="1"/>
</dbReference>
<dbReference type="InterPro" id="IPR004170">
    <property type="entry name" value="WWE_dom"/>
</dbReference>
<dbReference type="PROSITE" id="PS00108">
    <property type="entry name" value="PROTEIN_KINASE_ST"/>
    <property type="match status" value="1"/>
</dbReference>
<dbReference type="Proteomes" id="UP000663824">
    <property type="component" value="Unassembled WGS sequence"/>
</dbReference>
<evidence type="ECO:0000256" key="3">
    <source>
        <dbReference type="SAM" id="MobiDB-lite"/>
    </source>
</evidence>
<dbReference type="GO" id="GO:0008270">
    <property type="term" value="F:zinc ion binding"/>
    <property type="evidence" value="ECO:0007669"/>
    <property type="project" value="InterPro"/>
</dbReference>
<keyword evidence="2" id="KW-0067">ATP-binding</keyword>
<dbReference type="InterPro" id="IPR008271">
    <property type="entry name" value="Ser/Thr_kinase_AS"/>
</dbReference>
<evidence type="ECO:0000259" key="4">
    <source>
        <dbReference type="PROSITE" id="PS50011"/>
    </source>
</evidence>
<dbReference type="SUPFAM" id="SSF56112">
    <property type="entry name" value="Protein kinase-like (PK-like)"/>
    <property type="match status" value="1"/>
</dbReference>
<protein>
    <recommendedName>
        <fullName evidence="10">Protein kinase domain-containing protein</fullName>
    </recommendedName>
</protein>
<organism evidence="7 9">
    <name type="scientific">Rotaria magnacalcarata</name>
    <dbReference type="NCBI Taxonomy" id="392030"/>
    <lineage>
        <taxon>Eukaryota</taxon>
        <taxon>Metazoa</taxon>
        <taxon>Spiralia</taxon>
        <taxon>Gnathifera</taxon>
        <taxon>Rotifera</taxon>
        <taxon>Eurotatoria</taxon>
        <taxon>Bdelloidea</taxon>
        <taxon>Philodinida</taxon>
        <taxon>Philodinidae</taxon>
        <taxon>Rotaria</taxon>
    </lineage>
</organism>
<dbReference type="PROSITE" id="PS50011">
    <property type="entry name" value="PROTEIN_KINASE_DOM"/>
    <property type="match status" value="1"/>
</dbReference>
<dbReference type="EMBL" id="CAJNRF010011380">
    <property type="protein sequence ID" value="CAF2130866.1"/>
    <property type="molecule type" value="Genomic_DNA"/>
</dbReference>
<reference evidence="7" key="1">
    <citation type="submission" date="2021-02" db="EMBL/GenBank/DDBJ databases">
        <authorList>
            <person name="Nowell W R."/>
        </authorList>
    </citation>
    <scope>NUCLEOTIDE SEQUENCE</scope>
</reference>
<dbReference type="EMBL" id="CAJNOW010016804">
    <property type="protein sequence ID" value="CAF1652388.1"/>
    <property type="molecule type" value="Genomic_DNA"/>
</dbReference>
<dbReference type="Pfam" id="PF02825">
    <property type="entry name" value="WWE"/>
    <property type="match status" value="1"/>
</dbReference>
<name>A0A816W435_9BILA</name>
<sequence length="439" mass="50814">MVSNDSTFAEWLWQSNINPDSTNEKEEWCSYTEEECNIIEEAYANGNKRVVLKIYYIDFERALQISIKNPTRRRPVKRVVHNKELWIKKQEKLGEGAFGKVYKGTYREYQDVAYKVTKTHLSEAAQCETNILKTLHHPNIVQYIDVIHTSKHTLLVMELIDGGTLFDYIRNTRKSPTYWSTSRNVMIDVAYAMSYLHEKNVVHADLKSDNILLRNNGSAVLSDFGLSKIIEDSSFYQNDSYTGAIRWLAPELCFSHPEKSSFQSDVWAFGCVLLEIMTKKLPWQDYYEKHTTLTNALANERNGPIFQEICRKQEAPEKFRRILCACCTWSKRNRSTFEKVIKDFRSISNSDLEIQNERQATSNSSSMFYSSHHADDENRCRATPTKTAGKRQDKFAKKALYSSDDDDDDSSSVLSQRTYIHTPWPKAKGASKWSPLSDE</sequence>
<evidence type="ECO:0000256" key="1">
    <source>
        <dbReference type="ARBA" id="ARBA00022741"/>
    </source>
</evidence>
<evidence type="ECO:0000256" key="2">
    <source>
        <dbReference type="ARBA" id="ARBA00022840"/>
    </source>
</evidence>
<feature type="region of interest" description="Disordered" evidence="3">
    <location>
        <begin position="359"/>
        <end position="439"/>
    </location>
</feature>
<dbReference type="SUPFAM" id="SSF117839">
    <property type="entry name" value="WWE domain"/>
    <property type="match status" value="1"/>
</dbReference>
<dbReference type="InterPro" id="IPR037197">
    <property type="entry name" value="WWE_dom_sf"/>
</dbReference>
<evidence type="ECO:0008006" key="10">
    <source>
        <dbReference type="Google" id="ProtNLM"/>
    </source>
</evidence>
<dbReference type="AlphaFoldDB" id="A0A816W435"/>
<keyword evidence="1" id="KW-0547">Nucleotide-binding</keyword>
<dbReference type="InterPro" id="IPR000719">
    <property type="entry name" value="Prot_kinase_dom"/>
</dbReference>